<reference evidence="1 2" key="1">
    <citation type="submission" date="2018-05" db="EMBL/GenBank/DDBJ databases">
        <title>Complete genome sequence of Megasphaera sp. AJH120T, isolated from the ceca of a chicken.</title>
        <authorList>
            <person name="Maki J."/>
            <person name="Looft T."/>
        </authorList>
    </citation>
    <scope>NUCLEOTIDE SEQUENCE [LARGE SCALE GENOMIC DNA]</scope>
    <source>
        <strain evidence="1 2">AJH120</strain>
    </source>
</reference>
<keyword evidence="2" id="KW-1185">Reference proteome</keyword>
<protein>
    <submittedName>
        <fullName evidence="1">Uncharacterized protein</fullName>
    </submittedName>
</protein>
<evidence type="ECO:0000313" key="2">
    <source>
        <dbReference type="Proteomes" id="UP000254337"/>
    </source>
</evidence>
<dbReference type="OrthoDB" id="9993857at2"/>
<dbReference type="Proteomes" id="UP000254337">
    <property type="component" value="Chromosome"/>
</dbReference>
<dbReference type="AlphaFoldDB" id="A0A346B138"/>
<organism evidence="1 2">
    <name type="scientific">Megasphaera stantonii</name>
    <dbReference type="NCBI Taxonomy" id="2144175"/>
    <lineage>
        <taxon>Bacteria</taxon>
        <taxon>Bacillati</taxon>
        <taxon>Bacillota</taxon>
        <taxon>Negativicutes</taxon>
        <taxon>Veillonellales</taxon>
        <taxon>Veillonellaceae</taxon>
        <taxon>Megasphaera</taxon>
    </lineage>
</organism>
<gene>
    <name evidence="1" type="ORF">DKB62_09790</name>
</gene>
<dbReference type="RefSeq" id="WP_107196357.1">
    <property type="nucleotide sequence ID" value="NZ_CP029462.1"/>
</dbReference>
<sequence length="86" mass="9832">MISLQELQEMRERDNAHKQEALNLLTVALTFDDKFFKFQLINDGNTVKITEAGNDEENNFLLCNVAGDNIPAMLCDVLKQGRAWLF</sequence>
<accession>A0A346B138</accession>
<evidence type="ECO:0000313" key="1">
    <source>
        <dbReference type="EMBL" id="AXL21831.1"/>
    </source>
</evidence>
<name>A0A346B138_9FIRM</name>
<dbReference type="EMBL" id="CP029462">
    <property type="protein sequence ID" value="AXL21831.1"/>
    <property type="molecule type" value="Genomic_DNA"/>
</dbReference>
<proteinExistence type="predicted"/>
<dbReference type="KEGG" id="meg:DKB62_09790"/>